<protein>
    <submittedName>
        <fullName evidence="1">Uncharacterized protein</fullName>
    </submittedName>
</protein>
<name>A0A061D4V1_BABBI</name>
<dbReference type="EMBL" id="LK391708">
    <property type="protein sequence ID" value="CDR95726.1"/>
    <property type="molecule type" value="Genomic_DNA"/>
</dbReference>
<evidence type="ECO:0000313" key="2">
    <source>
        <dbReference type="Proteomes" id="UP000033188"/>
    </source>
</evidence>
<gene>
    <name evidence="1" type="ORF">BBBOND_0208800</name>
</gene>
<proteinExistence type="predicted"/>
<reference evidence="2" key="1">
    <citation type="submission" date="2014-06" db="EMBL/GenBank/DDBJ databases">
        <authorList>
            <person name="Aslett M."/>
            <person name="De Silva N."/>
        </authorList>
    </citation>
    <scope>NUCLEOTIDE SEQUENCE [LARGE SCALE GENOMIC DNA]</scope>
    <source>
        <strain evidence="2">Bond</strain>
    </source>
</reference>
<evidence type="ECO:0000313" key="1">
    <source>
        <dbReference type="EMBL" id="CDR95726.1"/>
    </source>
</evidence>
<dbReference type="AlphaFoldDB" id="A0A061D4V1"/>
<dbReference type="Proteomes" id="UP000033188">
    <property type="component" value="Chromosome 2"/>
</dbReference>
<organism evidence="1 2">
    <name type="scientific">Babesia bigemina</name>
    <dbReference type="NCBI Taxonomy" id="5866"/>
    <lineage>
        <taxon>Eukaryota</taxon>
        <taxon>Sar</taxon>
        <taxon>Alveolata</taxon>
        <taxon>Apicomplexa</taxon>
        <taxon>Aconoidasida</taxon>
        <taxon>Piroplasmida</taxon>
        <taxon>Babesiidae</taxon>
        <taxon>Babesia</taxon>
    </lineage>
</organism>
<dbReference type="VEuPathDB" id="PiroplasmaDB:BBBOND_0208800"/>
<keyword evidence="2" id="KW-1185">Reference proteome</keyword>
<dbReference type="GeneID" id="24564267"/>
<accession>A0A061D4V1</accession>
<dbReference type="KEGG" id="bbig:BBBOND_0208800"/>
<sequence length="67" mass="7542">MHRLDNVLEQLSALSNTQKCQPQYTAQWHLVGVSLEALLKRYFSSAGAPPAICPCNRPRDRATRMNS</sequence>
<dbReference type="RefSeq" id="XP_012767912.1">
    <property type="nucleotide sequence ID" value="XM_012912458.1"/>
</dbReference>